<feature type="domain" description="Rieske" evidence="6">
    <location>
        <begin position="65"/>
        <end position="142"/>
    </location>
</feature>
<dbReference type="OrthoDB" id="426882at2759"/>
<dbReference type="InterPro" id="IPR017941">
    <property type="entry name" value="Rieske_2Fe-2S"/>
</dbReference>
<dbReference type="PANTHER" id="PTHR21496:SF0">
    <property type="entry name" value="RIESKE DOMAIN-CONTAINING PROTEIN"/>
    <property type="match status" value="1"/>
</dbReference>
<dbReference type="GO" id="GO:0051537">
    <property type="term" value="F:2 iron, 2 sulfur cluster binding"/>
    <property type="evidence" value="ECO:0007669"/>
    <property type="project" value="UniProtKB-KW"/>
</dbReference>
<dbReference type="Gene3D" id="2.102.10.10">
    <property type="entry name" value="Rieske [2Fe-2S] iron-sulphur domain"/>
    <property type="match status" value="1"/>
</dbReference>
<evidence type="ECO:0000256" key="1">
    <source>
        <dbReference type="ARBA" id="ARBA00022714"/>
    </source>
</evidence>
<evidence type="ECO:0000313" key="8">
    <source>
        <dbReference type="Proteomes" id="UP000240883"/>
    </source>
</evidence>
<keyword evidence="3" id="KW-0408">Iron</keyword>
<dbReference type="PROSITE" id="PS51296">
    <property type="entry name" value="RIESKE"/>
    <property type="match status" value="1"/>
</dbReference>
<comment type="cofactor">
    <cofactor evidence="5">
        <name>[2Fe-2S] cluster</name>
        <dbReference type="ChEBI" id="CHEBI:190135"/>
    </cofactor>
</comment>
<keyword evidence="4" id="KW-0411">Iron-sulfur</keyword>
<dbReference type="Pfam" id="PF00355">
    <property type="entry name" value="Rieske"/>
    <property type="match status" value="1"/>
</dbReference>
<reference evidence="7 8" key="1">
    <citation type="journal article" date="2018" name="Front. Microbiol.">
        <title>Genome-Wide Analysis of Corynespora cassiicola Leaf Fall Disease Putative Effectors.</title>
        <authorList>
            <person name="Lopez D."/>
            <person name="Ribeiro S."/>
            <person name="Label P."/>
            <person name="Fumanal B."/>
            <person name="Venisse J.S."/>
            <person name="Kohler A."/>
            <person name="de Oliveira R.R."/>
            <person name="Labutti K."/>
            <person name="Lipzen A."/>
            <person name="Lail K."/>
            <person name="Bauer D."/>
            <person name="Ohm R.A."/>
            <person name="Barry K.W."/>
            <person name="Spatafora J."/>
            <person name="Grigoriev I.V."/>
            <person name="Martin F.M."/>
            <person name="Pujade-Renaud V."/>
        </authorList>
    </citation>
    <scope>NUCLEOTIDE SEQUENCE [LARGE SCALE GENOMIC DNA]</scope>
    <source>
        <strain evidence="7 8">Philippines</strain>
    </source>
</reference>
<name>A0A2T2NJW6_CORCC</name>
<evidence type="ECO:0000256" key="4">
    <source>
        <dbReference type="ARBA" id="ARBA00023014"/>
    </source>
</evidence>
<dbReference type="PANTHER" id="PTHR21496">
    <property type="entry name" value="FERREDOXIN-RELATED"/>
    <property type="match status" value="1"/>
</dbReference>
<dbReference type="CDD" id="cd03467">
    <property type="entry name" value="Rieske"/>
    <property type="match status" value="1"/>
</dbReference>
<dbReference type="EMBL" id="KZ678137">
    <property type="protein sequence ID" value="PSN65649.1"/>
    <property type="molecule type" value="Genomic_DNA"/>
</dbReference>
<protein>
    <recommendedName>
        <fullName evidence="6">Rieske domain-containing protein</fullName>
    </recommendedName>
</protein>
<organism evidence="7 8">
    <name type="scientific">Corynespora cassiicola Philippines</name>
    <dbReference type="NCBI Taxonomy" id="1448308"/>
    <lineage>
        <taxon>Eukaryota</taxon>
        <taxon>Fungi</taxon>
        <taxon>Dikarya</taxon>
        <taxon>Ascomycota</taxon>
        <taxon>Pezizomycotina</taxon>
        <taxon>Dothideomycetes</taxon>
        <taxon>Pleosporomycetidae</taxon>
        <taxon>Pleosporales</taxon>
        <taxon>Corynesporascaceae</taxon>
        <taxon>Corynespora</taxon>
    </lineage>
</organism>
<dbReference type="InterPro" id="IPR036922">
    <property type="entry name" value="Rieske_2Fe-2S_sf"/>
</dbReference>
<gene>
    <name evidence="7" type="ORF">BS50DRAFT_63726</name>
</gene>
<keyword evidence="2" id="KW-0479">Metal-binding</keyword>
<dbReference type="STRING" id="1448308.A0A2T2NJW6"/>
<dbReference type="AlphaFoldDB" id="A0A2T2NJW6"/>
<evidence type="ECO:0000256" key="3">
    <source>
        <dbReference type="ARBA" id="ARBA00023004"/>
    </source>
</evidence>
<accession>A0A2T2NJW6</accession>
<evidence type="ECO:0000313" key="7">
    <source>
        <dbReference type="EMBL" id="PSN65649.1"/>
    </source>
</evidence>
<keyword evidence="8" id="KW-1185">Reference proteome</keyword>
<dbReference type="GO" id="GO:0046872">
    <property type="term" value="F:metal ion binding"/>
    <property type="evidence" value="ECO:0007669"/>
    <property type="project" value="UniProtKB-KW"/>
</dbReference>
<dbReference type="SUPFAM" id="SSF50022">
    <property type="entry name" value="ISP domain"/>
    <property type="match status" value="1"/>
</dbReference>
<sequence length="181" mass="19624">MAEPFVGPPRPAPWFPCGPASSFVDITQANAGPLSQIAPCSTEDPQPTGCRVFLAPSKNGGDTGSDTVIELSRDPKDQVNKTLRAGDQVLVFKYNGKIHAIDNKCPHSSYPLSNATPFDIEDFGITLSAGVTCPKHDWSFDLFTGNSDRGGYKLKLWEVQMRPSGQDGDSEVWVRKKGRIG</sequence>
<proteinExistence type="predicted"/>
<keyword evidence="1" id="KW-0001">2Fe-2S</keyword>
<evidence type="ECO:0000259" key="6">
    <source>
        <dbReference type="PROSITE" id="PS51296"/>
    </source>
</evidence>
<dbReference type="Proteomes" id="UP000240883">
    <property type="component" value="Unassembled WGS sequence"/>
</dbReference>
<evidence type="ECO:0000256" key="5">
    <source>
        <dbReference type="ARBA" id="ARBA00034078"/>
    </source>
</evidence>
<evidence type="ECO:0000256" key="2">
    <source>
        <dbReference type="ARBA" id="ARBA00022723"/>
    </source>
</evidence>